<keyword evidence="3 8" id="KW-1133">Transmembrane helix</keyword>
<reference evidence="10 12" key="2">
    <citation type="journal article" date="2013" name="Nature">
        <title>Insights into bilaterian evolution from three spiralian genomes.</title>
        <authorList>
            <person name="Simakov O."/>
            <person name="Marletaz F."/>
            <person name="Cho S.J."/>
            <person name="Edsinger-Gonzales E."/>
            <person name="Havlak P."/>
            <person name="Hellsten U."/>
            <person name="Kuo D.H."/>
            <person name="Larsson T."/>
            <person name="Lv J."/>
            <person name="Arendt D."/>
            <person name="Savage R."/>
            <person name="Osoegawa K."/>
            <person name="de Jong P."/>
            <person name="Grimwood J."/>
            <person name="Chapman J.A."/>
            <person name="Shapiro H."/>
            <person name="Aerts A."/>
            <person name="Otillar R.P."/>
            <person name="Terry A.Y."/>
            <person name="Boore J.L."/>
            <person name="Grigoriev I.V."/>
            <person name="Lindberg D.R."/>
            <person name="Seaver E.C."/>
            <person name="Weisblat D.A."/>
            <person name="Putnam N.H."/>
            <person name="Rokhsar D.S."/>
        </authorList>
    </citation>
    <scope>NUCLEOTIDE SEQUENCE</scope>
    <source>
        <strain evidence="10 12">I ESC-2004</strain>
    </source>
</reference>
<dbReference type="AlphaFoldDB" id="R7V113"/>
<dbReference type="PROSITE" id="PS50262">
    <property type="entry name" value="G_PROTEIN_RECEP_F1_2"/>
    <property type="match status" value="1"/>
</dbReference>
<feature type="transmembrane region" description="Helical" evidence="8">
    <location>
        <begin position="288"/>
        <end position="317"/>
    </location>
</feature>
<evidence type="ECO:0000256" key="7">
    <source>
        <dbReference type="ARBA" id="ARBA00023224"/>
    </source>
</evidence>
<dbReference type="Gene3D" id="1.20.1070.10">
    <property type="entry name" value="Rhodopsin 7-helix transmembrane proteins"/>
    <property type="match status" value="1"/>
</dbReference>
<keyword evidence="2 8" id="KW-0812">Transmembrane</keyword>
<dbReference type="PRINTS" id="PR00237">
    <property type="entry name" value="GPCRRHODOPSN"/>
</dbReference>
<dbReference type="PANTHER" id="PTHR24243">
    <property type="entry name" value="G-PROTEIN COUPLED RECEPTOR"/>
    <property type="match status" value="1"/>
</dbReference>
<proteinExistence type="predicted"/>
<dbReference type="InterPro" id="IPR017452">
    <property type="entry name" value="GPCR_Rhodpsn_7TM"/>
</dbReference>
<name>R7V113_CAPTE</name>
<keyword evidence="6" id="KW-0675">Receptor</keyword>
<dbReference type="Proteomes" id="UP000014760">
    <property type="component" value="Unassembled WGS sequence"/>
</dbReference>
<evidence type="ECO:0000256" key="4">
    <source>
        <dbReference type="ARBA" id="ARBA00023040"/>
    </source>
</evidence>
<feature type="domain" description="G-protein coupled receptors family 1 profile" evidence="9">
    <location>
        <begin position="48"/>
        <end position="314"/>
    </location>
</feature>
<evidence type="ECO:0000256" key="6">
    <source>
        <dbReference type="ARBA" id="ARBA00023170"/>
    </source>
</evidence>
<evidence type="ECO:0000256" key="1">
    <source>
        <dbReference type="ARBA" id="ARBA00004141"/>
    </source>
</evidence>
<keyword evidence="7" id="KW-0807">Transducer</keyword>
<feature type="transmembrane region" description="Helical" evidence="8">
    <location>
        <begin position="33"/>
        <end position="57"/>
    </location>
</feature>
<evidence type="ECO:0000256" key="3">
    <source>
        <dbReference type="ARBA" id="ARBA00022989"/>
    </source>
</evidence>
<reference evidence="11" key="3">
    <citation type="submission" date="2015-06" db="UniProtKB">
        <authorList>
            <consortium name="EnsemblMetazoa"/>
        </authorList>
    </citation>
    <scope>IDENTIFICATION</scope>
</reference>
<dbReference type="OMA" id="CTANIAH"/>
<evidence type="ECO:0000313" key="11">
    <source>
        <dbReference type="EnsemblMetazoa" id="CapteP204751"/>
    </source>
</evidence>
<gene>
    <name evidence="10" type="ORF">CAPTEDRAFT_204751</name>
</gene>
<dbReference type="EnsemblMetazoa" id="CapteT204751">
    <property type="protein sequence ID" value="CapteP204751"/>
    <property type="gene ID" value="CapteG204751"/>
</dbReference>
<evidence type="ECO:0000313" key="10">
    <source>
        <dbReference type="EMBL" id="ELU12204.1"/>
    </source>
</evidence>
<dbReference type="GO" id="GO:0005886">
    <property type="term" value="C:plasma membrane"/>
    <property type="evidence" value="ECO:0007669"/>
    <property type="project" value="TreeGrafter"/>
</dbReference>
<dbReference type="EMBL" id="KB296161">
    <property type="protein sequence ID" value="ELU12204.1"/>
    <property type="molecule type" value="Genomic_DNA"/>
</dbReference>
<keyword evidence="4" id="KW-0297">G-protein coupled receptor</keyword>
<comment type="subcellular location">
    <subcellularLocation>
        <location evidence="1">Membrane</location>
        <topology evidence="1">Multi-pass membrane protein</topology>
    </subcellularLocation>
</comment>
<dbReference type="HOGENOM" id="CLU_009579_24_0_1"/>
<dbReference type="Pfam" id="PF00001">
    <property type="entry name" value="7tm_1"/>
    <property type="match status" value="1"/>
</dbReference>
<accession>R7V113</accession>
<dbReference type="GO" id="GO:0004930">
    <property type="term" value="F:G protein-coupled receptor activity"/>
    <property type="evidence" value="ECO:0007669"/>
    <property type="project" value="UniProtKB-KW"/>
</dbReference>
<evidence type="ECO:0000256" key="5">
    <source>
        <dbReference type="ARBA" id="ARBA00023136"/>
    </source>
</evidence>
<dbReference type="CDD" id="cd14978">
    <property type="entry name" value="7tmA_FMRFamide_R-like"/>
    <property type="match status" value="1"/>
</dbReference>
<feature type="transmembrane region" description="Helical" evidence="8">
    <location>
        <begin position="209"/>
        <end position="228"/>
    </location>
</feature>
<evidence type="ECO:0000313" key="12">
    <source>
        <dbReference type="Proteomes" id="UP000014760"/>
    </source>
</evidence>
<dbReference type="PANTHER" id="PTHR24243:SF230">
    <property type="entry name" value="G-PROTEIN COUPLED RECEPTORS FAMILY 1 PROFILE DOMAIN-CONTAINING PROTEIN"/>
    <property type="match status" value="1"/>
</dbReference>
<feature type="transmembrane region" description="Helical" evidence="8">
    <location>
        <begin position="156"/>
        <end position="175"/>
    </location>
</feature>
<dbReference type="STRING" id="283909.R7V113"/>
<feature type="transmembrane region" description="Helical" evidence="8">
    <location>
        <begin position="69"/>
        <end position="90"/>
    </location>
</feature>
<dbReference type="EMBL" id="AMQN01000836">
    <property type="status" value="NOT_ANNOTATED_CDS"/>
    <property type="molecule type" value="Genomic_DNA"/>
</dbReference>
<keyword evidence="12" id="KW-1185">Reference proteome</keyword>
<keyword evidence="5 8" id="KW-0472">Membrane</keyword>
<organism evidence="10">
    <name type="scientific">Capitella teleta</name>
    <name type="common">Polychaete worm</name>
    <dbReference type="NCBI Taxonomy" id="283909"/>
    <lineage>
        <taxon>Eukaryota</taxon>
        <taxon>Metazoa</taxon>
        <taxon>Spiralia</taxon>
        <taxon>Lophotrochozoa</taxon>
        <taxon>Annelida</taxon>
        <taxon>Polychaeta</taxon>
        <taxon>Sedentaria</taxon>
        <taxon>Scolecida</taxon>
        <taxon>Capitellidae</taxon>
        <taxon>Capitella</taxon>
    </lineage>
</organism>
<evidence type="ECO:0000259" key="9">
    <source>
        <dbReference type="PROSITE" id="PS50262"/>
    </source>
</evidence>
<dbReference type="OrthoDB" id="6285674at2759"/>
<evidence type="ECO:0000256" key="2">
    <source>
        <dbReference type="ARBA" id="ARBA00022692"/>
    </source>
</evidence>
<protein>
    <recommendedName>
        <fullName evidence="9">G-protein coupled receptors family 1 profile domain-containing protein</fullName>
    </recommendedName>
</protein>
<evidence type="ECO:0000256" key="8">
    <source>
        <dbReference type="SAM" id="Phobius"/>
    </source>
</evidence>
<dbReference type="SUPFAM" id="SSF81321">
    <property type="entry name" value="Family A G protein-coupled receptor-like"/>
    <property type="match status" value="1"/>
</dbReference>
<feature type="transmembrane region" description="Helical" evidence="8">
    <location>
        <begin position="249"/>
        <end position="268"/>
    </location>
</feature>
<dbReference type="InterPro" id="IPR000276">
    <property type="entry name" value="GPCR_Rhodpsn"/>
</dbReference>
<sequence length="388" mass="43904">MASTVSMVTDMAINSTTEAPAVTAADWLLIRSVYFYLMGIVVPLGLFCNALALAVFIRSPTLRRTVTGHFLMALAIADLIFLLGDFLRWLNPSMKDFNIGLDFMHTSSGACQFTHFLRYFGRFASSWITVAIAVQRFLTVVRALEVARISTVPRVRVVLLTIVVTALVLNLFPFWTMGSREWGGRVICAYLETGDYHTWNTVVMRVGSLLIPAAAIFVLTGIIVGDLVKVRKIRRHNLRAVQNAEVERQLSGMLVAVALAFLCLRLPYVTAYYLNTFKSQMFRHDSVLFYRIYCIAKITDVIATFNHAANFFLYCLVGSTFRRHFKQVCQQKNTRMSRGGHRDITMTSSLKTTVALREQNSTRLLPNRLSRNQDQAILAKNDQEERFA</sequence>
<reference evidence="12" key="1">
    <citation type="submission" date="2012-12" db="EMBL/GenBank/DDBJ databases">
        <authorList>
            <person name="Hellsten U."/>
            <person name="Grimwood J."/>
            <person name="Chapman J.A."/>
            <person name="Shapiro H."/>
            <person name="Aerts A."/>
            <person name="Otillar R.P."/>
            <person name="Terry A.Y."/>
            <person name="Boore J.L."/>
            <person name="Simakov O."/>
            <person name="Marletaz F."/>
            <person name="Cho S.-J."/>
            <person name="Edsinger-Gonzales E."/>
            <person name="Havlak P."/>
            <person name="Kuo D.-H."/>
            <person name="Larsson T."/>
            <person name="Lv J."/>
            <person name="Arendt D."/>
            <person name="Savage R."/>
            <person name="Osoegawa K."/>
            <person name="de Jong P."/>
            <person name="Lindberg D.R."/>
            <person name="Seaver E.C."/>
            <person name="Weisblat D.A."/>
            <person name="Putnam N.H."/>
            <person name="Grigoriev I.V."/>
            <person name="Rokhsar D.S."/>
        </authorList>
    </citation>
    <scope>NUCLEOTIDE SEQUENCE</scope>
    <source>
        <strain evidence="12">I ESC-2004</strain>
    </source>
</reference>